<accession>A0AAE0I2P4</accession>
<keyword evidence="2" id="KW-1185">Reference proteome</keyword>
<protein>
    <submittedName>
        <fullName evidence="1">Uncharacterized protein</fullName>
    </submittedName>
</protein>
<proteinExistence type="predicted"/>
<evidence type="ECO:0000313" key="1">
    <source>
        <dbReference type="EMBL" id="KAK3317484.1"/>
    </source>
</evidence>
<gene>
    <name evidence="1" type="ORF">B0T19DRAFT_292979</name>
</gene>
<organism evidence="1 2">
    <name type="scientific">Cercophora scortea</name>
    <dbReference type="NCBI Taxonomy" id="314031"/>
    <lineage>
        <taxon>Eukaryota</taxon>
        <taxon>Fungi</taxon>
        <taxon>Dikarya</taxon>
        <taxon>Ascomycota</taxon>
        <taxon>Pezizomycotina</taxon>
        <taxon>Sordariomycetes</taxon>
        <taxon>Sordariomycetidae</taxon>
        <taxon>Sordariales</taxon>
        <taxon>Lasiosphaeriaceae</taxon>
        <taxon>Cercophora</taxon>
    </lineage>
</organism>
<reference evidence="1" key="1">
    <citation type="journal article" date="2023" name="Mol. Phylogenet. Evol.">
        <title>Genome-scale phylogeny and comparative genomics of the fungal order Sordariales.</title>
        <authorList>
            <person name="Hensen N."/>
            <person name="Bonometti L."/>
            <person name="Westerberg I."/>
            <person name="Brannstrom I.O."/>
            <person name="Guillou S."/>
            <person name="Cros-Aarteil S."/>
            <person name="Calhoun S."/>
            <person name="Haridas S."/>
            <person name="Kuo A."/>
            <person name="Mondo S."/>
            <person name="Pangilinan J."/>
            <person name="Riley R."/>
            <person name="LaButti K."/>
            <person name="Andreopoulos B."/>
            <person name="Lipzen A."/>
            <person name="Chen C."/>
            <person name="Yan M."/>
            <person name="Daum C."/>
            <person name="Ng V."/>
            <person name="Clum A."/>
            <person name="Steindorff A."/>
            <person name="Ohm R.A."/>
            <person name="Martin F."/>
            <person name="Silar P."/>
            <person name="Natvig D.O."/>
            <person name="Lalanne C."/>
            <person name="Gautier V."/>
            <person name="Ament-Velasquez S.L."/>
            <person name="Kruys A."/>
            <person name="Hutchinson M.I."/>
            <person name="Powell A.J."/>
            <person name="Barry K."/>
            <person name="Miller A.N."/>
            <person name="Grigoriev I.V."/>
            <person name="Debuchy R."/>
            <person name="Gladieux P."/>
            <person name="Hiltunen Thoren M."/>
            <person name="Johannesson H."/>
        </authorList>
    </citation>
    <scope>NUCLEOTIDE SEQUENCE</scope>
    <source>
        <strain evidence="1">SMH4131-1</strain>
    </source>
</reference>
<comment type="caution">
    <text evidence="1">The sequence shown here is derived from an EMBL/GenBank/DDBJ whole genome shotgun (WGS) entry which is preliminary data.</text>
</comment>
<evidence type="ECO:0000313" key="2">
    <source>
        <dbReference type="Proteomes" id="UP001286456"/>
    </source>
</evidence>
<dbReference type="Proteomes" id="UP001286456">
    <property type="component" value="Unassembled WGS sequence"/>
</dbReference>
<reference evidence="1" key="2">
    <citation type="submission" date="2023-06" db="EMBL/GenBank/DDBJ databases">
        <authorList>
            <consortium name="Lawrence Berkeley National Laboratory"/>
            <person name="Haridas S."/>
            <person name="Hensen N."/>
            <person name="Bonometti L."/>
            <person name="Westerberg I."/>
            <person name="Brannstrom I.O."/>
            <person name="Guillou S."/>
            <person name="Cros-Aarteil S."/>
            <person name="Calhoun S."/>
            <person name="Kuo A."/>
            <person name="Mondo S."/>
            <person name="Pangilinan J."/>
            <person name="Riley R."/>
            <person name="Labutti K."/>
            <person name="Andreopoulos B."/>
            <person name="Lipzen A."/>
            <person name="Chen C."/>
            <person name="Yanf M."/>
            <person name="Daum C."/>
            <person name="Ng V."/>
            <person name="Clum A."/>
            <person name="Steindorff A."/>
            <person name="Ohm R."/>
            <person name="Martin F."/>
            <person name="Silar P."/>
            <person name="Natvig D."/>
            <person name="Lalanne C."/>
            <person name="Gautier V."/>
            <person name="Ament-Velasquez S.L."/>
            <person name="Kruys A."/>
            <person name="Hutchinson M.I."/>
            <person name="Powell A.J."/>
            <person name="Barry K."/>
            <person name="Miller A.N."/>
            <person name="Grigoriev I.V."/>
            <person name="Debuchy R."/>
            <person name="Gladieux P."/>
            <person name="Thoren M.H."/>
            <person name="Johannesson H."/>
        </authorList>
    </citation>
    <scope>NUCLEOTIDE SEQUENCE</scope>
    <source>
        <strain evidence="1">SMH4131-1</strain>
    </source>
</reference>
<dbReference type="EMBL" id="JAUEPO010000007">
    <property type="protein sequence ID" value="KAK3317484.1"/>
    <property type="molecule type" value="Genomic_DNA"/>
</dbReference>
<dbReference type="AlphaFoldDB" id="A0AAE0I2P4"/>
<name>A0AAE0I2P4_9PEZI</name>
<sequence>MRTLTTADIAFLLCTSSQSKGGDSPFRLTLETDYGLVLVLGTGGSITASLRTNTNTNKPRFPSNSSALYYPPPTPIDNESQTSIDAILLAATAPAAPRLMAPNAVMVEGRRKPVMVPTGPGYKYRIVPDLAGDASCVYYVPGWAGNPSPPPPVPSPRTHEGDMEALAMPVSEEDLEKRYSLDWFDAYLDWIERLERAAITAGNTGRMQQEEGKGCYPFKDEGERVLWMVEGLLLACWLGLQDGVAGVEYQPGEEVYMLNKESVGGVLQGFLDAVWS</sequence>